<feature type="compositionally biased region" description="Low complexity" evidence="1">
    <location>
        <begin position="53"/>
        <end position="67"/>
    </location>
</feature>
<comment type="caution">
    <text evidence="2">The sequence shown here is derived from an EMBL/GenBank/DDBJ whole genome shotgun (WGS) entry which is preliminary data.</text>
</comment>
<evidence type="ECO:0000313" key="2">
    <source>
        <dbReference type="EMBL" id="CAE7852721.1"/>
    </source>
</evidence>
<protein>
    <submittedName>
        <fullName evidence="2">CTDSPL2 protein</fullName>
    </submittedName>
</protein>
<evidence type="ECO:0000256" key="1">
    <source>
        <dbReference type="SAM" id="MobiDB-lite"/>
    </source>
</evidence>
<sequence>MEETPRSPRSSIYTCFAPEDRPIASKDRPKPRKSPARIKHVVSQRRGLDRSSRSSSPAPRQSSPTSPGLHLRHFTGKGDASNLMFTGSSFL</sequence>
<gene>
    <name evidence="2" type="primary">CTDSPL2</name>
    <name evidence="2" type="ORF">SNEC2469_LOCUS26518</name>
</gene>
<dbReference type="AlphaFoldDB" id="A0A813A6A6"/>
<keyword evidence="3" id="KW-1185">Reference proteome</keyword>
<reference evidence="2" key="1">
    <citation type="submission" date="2021-02" db="EMBL/GenBank/DDBJ databases">
        <authorList>
            <person name="Dougan E. K."/>
            <person name="Rhodes N."/>
            <person name="Thang M."/>
            <person name="Chan C."/>
        </authorList>
    </citation>
    <scope>NUCLEOTIDE SEQUENCE</scope>
</reference>
<name>A0A813A6A6_9DINO</name>
<feature type="compositionally biased region" description="Basic and acidic residues" evidence="1">
    <location>
        <begin position="18"/>
        <end position="28"/>
    </location>
</feature>
<organism evidence="2 3">
    <name type="scientific">Symbiodinium necroappetens</name>
    <dbReference type="NCBI Taxonomy" id="1628268"/>
    <lineage>
        <taxon>Eukaryota</taxon>
        <taxon>Sar</taxon>
        <taxon>Alveolata</taxon>
        <taxon>Dinophyceae</taxon>
        <taxon>Suessiales</taxon>
        <taxon>Symbiodiniaceae</taxon>
        <taxon>Symbiodinium</taxon>
    </lineage>
</organism>
<dbReference type="Proteomes" id="UP000601435">
    <property type="component" value="Unassembled WGS sequence"/>
</dbReference>
<dbReference type="EMBL" id="CAJNJA010054133">
    <property type="protein sequence ID" value="CAE7852721.1"/>
    <property type="molecule type" value="Genomic_DNA"/>
</dbReference>
<proteinExistence type="predicted"/>
<evidence type="ECO:0000313" key="3">
    <source>
        <dbReference type="Proteomes" id="UP000601435"/>
    </source>
</evidence>
<feature type="region of interest" description="Disordered" evidence="1">
    <location>
        <begin position="1"/>
        <end position="80"/>
    </location>
</feature>
<feature type="compositionally biased region" description="Basic residues" evidence="1">
    <location>
        <begin position="29"/>
        <end position="43"/>
    </location>
</feature>
<accession>A0A813A6A6</accession>